<organism evidence="1 2">
    <name type="scientific">Eumeta variegata</name>
    <name type="common">Bagworm moth</name>
    <name type="synonym">Eumeta japonica</name>
    <dbReference type="NCBI Taxonomy" id="151549"/>
    <lineage>
        <taxon>Eukaryota</taxon>
        <taxon>Metazoa</taxon>
        <taxon>Ecdysozoa</taxon>
        <taxon>Arthropoda</taxon>
        <taxon>Hexapoda</taxon>
        <taxon>Insecta</taxon>
        <taxon>Pterygota</taxon>
        <taxon>Neoptera</taxon>
        <taxon>Endopterygota</taxon>
        <taxon>Lepidoptera</taxon>
        <taxon>Glossata</taxon>
        <taxon>Ditrysia</taxon>
        <taxon>Tineoidea</taxon>
        <taxon>Psychidae</taxon>
        <taxon>Oiketicinae</taxon>
        <taxon>Eumeta</taxon>
    </lineage>
</organism>
<dbReference type="EMBL" id="BGZK01000133">
    <property type="protein sequence ID" value="GBP21852.1"/>
    <property type="molecule type" value="Genomic_DNA"/>
</dbReference>
<keyword evidence="1" id="KW-0548">Nucleotidyltransferase</keyword>
<dbReference type="PANTHER" id="PTHR31635:SF196">
    <property type="entry name" value="REVERSE TRANSCRIPTASE DOMAIN-CONTAINING PROTEIN-RELATED"/>
    <property type="match status" value="1"/>
</dbReference>
<dbReference type="AlphaFoldDB" id="A0A4C1U655"/>
<evidence type="ECO:0000313" key="1">
    <source>
        <dbReference type="EMBL" id="GBP21852.1"/>
    </source>
</evidence>
<sequence>MQYHIAKSGGIKKALKELKENTAWITSIKSKATGKKETKRPEIMEIATAFYSKLYDDVDCTNIQWQREDEEPILSILENEIRNAILSQKKNYKAPEDDGISNEILTNELIPQQWTSSTIVLLHKKGDRTEINNYRSISLISNLYKTFSKVIGNKQNRCRVGRKSAERTGGIQKRLFNNGPYSCRKASYPKKQRVRKTYYLAFVDYNKAFDSLKHTFGTLYIHKKKKEVRQGDPLSPKLFSAVLEHVFRRIDWDGFRINING</sequence>
<dbReference type="OrthoDB" id="410104at2759"/>
<accession>A0A4C1U655</accession>
<keyword evidence="1" id="KW-0808">Transferase</keyword>
<keyword evidence="1" id="KW-0695">RNA-directed DNA polymerase</keyword>
<protein>
    <submittedName>
        <fullName evidence="1">RNA-directed DNA polymerase from mobile element jockey</fullName>
    </submittedName>
</protein>
<dbReference type="STRING" id="151549.A0A4C1U655"/>
<keyword evidence="2" id="KW-1185">Reference proteome</keyword>
<comment type="caution">
    <text evidence="1">The sequence shown here is derived from an EMBL/GenBank/DDBJ whole genome shotgun (WGS) entry which is preliminary data.</text>
</comment>
<dbReference type="PANTHER" id="PTHR31635">
    <property type="entry name" value="REVERSE TRANSCRIPTASE DOMAIN-CONTAINING PROTEIN-RELATED"/>
    <property type="match status" value="1"/>
</dbReference>
<dbReference type="GO" id="GO:0003964">
    <property type="term" value="F:RNA-directed DNA polymerase activity"/>
    <property type="evidence" value="ECO:0007669"/>
    <property type="project" value="UniProtKB-KW"/>
</dbReference>
<dbReference type="Proteomes" id="UP000299102">
    <property type="component" value="Unassembled WGS sequence"/>
</dbReference>
<evidence type="ECO:0000313" key="2">
    <source>
        <dbReference type="Proteomes" id="UP000299102"/>
    </source>
</evidence>
<proteinExistence type="predicted"/>
<reference evidence="1 2" key="1">
    <citation type="journal article" date="2019" name="Commun. Biol.">
        <title>The bagworm genome reveals a unique fibroin gene that provides high tensile strength.</title>
        <authorList>
            <person name="Kono N."/>
            <person name="Nakamura H."/>
            <person name="Ohtoshi R."/>
            <person name="Tomita M."/>
            <person name="Numata K."/>
            <person name="Arakawa K."/>
        </authorList>
    </citation>
    <scope>NUCLEOTIDE SEQUENCE [LARGE SCALE GENOMIC DNA]</scope>
</reference>
<name>A0A4C1U655_EUMVA</name>
<gene>
    <name evidence="1" type="primary">pol</name>
    <name evidence="1" type="ORF">EVAR_6824_1</name>
</gene>